<dbReference type="Proteomes" id="UP000225277">
    <property type="component" value="Unassembled WGS sequence"/>
</dbReference>
<gene>
    <name evidence="2" type="ORF">RCC_04324</name>
</gene>
<dbReference type="OrthoDB" id="2906425at2759"/>
<sequence length="243" mass="27628">MLLALRIWLGEHLFGIIGNPSFPAGYRISPKRVVKWPCDEPEVEGHQFVITNTDLPVPRIYRTHKWRGHLAIEMEFLPRCTTLKQCWHELSERQREQIADQLSGYIQQLRSLEPPPARSGRVSATNGGACRDIRVGSVESFGPFENVSAFHCCLRGGVEPDAAQEIFGEKVADVHRRPYGIRFTHGDLGVQNILIRDGQIVAIVDWECSGWYPEYWEYTKAHYNSVLLPEILRSAPSAHSAIR</sequence>
<dbReference type="CDD" id="cd05120">
    <property type="entry name" value="APH_ChoK_like"/>
    <property type="match status" value="1"/>
</dbReference>
<dbReference type="AlphaFoldDB" id="A0A2D3VAB8"/>
<feature type="domain" description="Aminoglycoside phosphotransferase" evidence="1">
    <location>
        <begin position="53"/>
        <end position="222"/>
    </location>
</feature>
<dbReference type="STRING" id="112498.A0A2D3VAB8"/>
<dbReference type="InterPro" id="IPR051678">
    <property type="entry name" value="AGP_Transferase"/>
</dbReference>
<dbReference type="GeneID" id="35599500"/>
<dbReference type="SUPFAM" id="SSF56112">
    <property type="entry name" value="Protein kinase-like (PK-like)"/>
    <property type="match status" value="1"/>
</dbReference>
<name>A0A2D3VAB8_9PEZI</name>
<dbReference type="InterPro" id="IPR011009">
    <property type="entry name" value="Kinase-like_dom_sf"/>
</dbReference>
<dbReference type="PANTHER" id="PTHR21310">
    <property type="entry name" value="AMINOGLYCOSIDE PHOSPHOTRANSFERASE-RELATED-RELATED"/>
    <property type="match status" value="1"/>
</dbReference>
<evidence type="ECO:0000313" key="3">
    <source>
        <dbReference type="Proteomes" id="UP000225277"/>
    </source>
</evidence>
<keyword evidence="3" id="KW-1185">Reference proteome</keyword>
<dbReference type="RefSeq" id="XP_023625369.1">
    <property type="nucleotide sequence ID" value="XM_023769601.1"/>
</dbReference>
<dbReference type="PANTHER" id="PTHR21310:SF15">
    <property type="entry name" value="AMINOGLYCOSIDE PHOSPHOTRANSFERASE DOMAIN-CONTAINING PROTEIN"/>
    <property type="match status" value="1"/>
</dbReference>
<dbReference type="EMBL" id="FJUY01000005">
    <property type="protein sequence ID" value="CZT18479.1"/>
    <property type="molecule type" value="Genomic_DNA"/>
</dbReference>
<reference evidence="2 3" key="1">
    <citation type="submission" date="2016-03" db="EMBL/GenBank/DDBJ databases">
        <authorList>
            <person name="Ploux O."/>
        </authorList>
    </citation>
    <scope>NUCLEOTIDE SEQUENCE [LARGE SCALE GENOMIC DNA]</scope>
    <source>
        <strain evidence="2 3">URUG2</strain>
    </source>
</reference>
<proteinExistence type="predicted"/>
<evidence type="ECO:0000313" key="2">
    <source>
        <dbReference type="EMBL" id="CZT18479.1"/>
    </source>
</evidence>
<protein>
    <recommendedName>
        <fullName evidence="1">Aminoglycoside phosphotransferase domain-containing protein</fullName>
    </recommendedName>
</protein>
<evidence type="ECO:0000259" key="1">
    <source>
        <dbReference type="Pfam" id="PF01636"/>
    </source>
</evidence>
<dbReference type="InterPro" id="IPR002575">
    <property type="entry name" value="Aminoglycoside_PTrfase"/>
</dbReference>
<dbReference type="Gene3D" id="3.90.1200.10">
    <property type="match status" value="1"/>
</dbReference>
<accession>A0A2D3VAB8</accession>
<dbReference type="Pfam" id="PF01636">
    <property type="entry name" value="APH"/>
    <property type="match status" value="1"/>
</dbReference>
<organism evidence="2 3">
    <name type="scientific">Ramularia collo-cygni</name>
    <dbReference type="NCBI Taxonomy" id="112498"/>
    <lineage>
        <taxon>Eukaryota</taxon>
        <taxon>Fungi</taxon>
        <taxon>Dikarya</taxon>
        <taxon>Ascomycota</taxon>
        <taxon>Pezizomycotina</taxon>
        <taxon>Dothideomycetes</taxon>
        <taxon>Dothideomycetidae</taxon>
        <taxon>Mycosphaerellales</taxon>
        <taxon>Mycosphaerellaceae</taxon>
        <taxon>Ramularia</taxon>
    </lineage>
</organism>